<keyword evidence="1" id="KW-0812">Transmembrane</keyword>
<feature type="transmembrane region" description="Helical" evidence="1">
    <location>
        <begin position="105"/>
        <end position="124"/>
    </location>
</feature>
<evidence type="ECO:0000313" key="3">
    <source>
        <dbReference type="Proteomes" id="UP001177023"/>
    </source>
</evidence>
<feature type="transmembrane region" description="Helical" evidence="1">
    <location>
        <begin position="136"/>
        <end position="159"/>
    </location>
</feature>
<dbReference type="PANTHER" id="PTHR47518">
    <property type="entry name" value="SERPENTINE RECEPTOR CLASS EPSILON-13-RELATED"/>
    <property type="match status" value="1"/>
</dbReference>
<sequence>MVGMVRMAFINPEQLAIQKACSAANSADIIELKAFTVLETMLFMLVLVLVYHKQHVFHPFFSIYLGGIIFSHLVVGTLTLLKIFTSILEPYSEDFSLGLLYTLNFFYYLAVPLNVCCAVERLFATHYYRRYEDMRPWLFPLIAIMLSVTFSLCVVVNIGDGTNSVYFSDSVQKALSITSGLSLLIRHLLCVAMPLSIVVLNPTMYRPILTFLKRLAPQRRIRSNLHRIQRQDTEFKNAIGKTITYSQSQDEYFAQLDMAWQ</sequence>
<organism evidence="2 3">
    <name type="scientific">Mesorhabditis spiculigera</name>
    <dbReference type="NCBI Taxonomy" id="96644"/>
    <lineage>
        <taxon>Eukaryota</taxon>
        <taxon>Metazoa</taxon>
        <taxon>Ecdysozoa</taxon>
        <taxon>Nematoda</taxon>
        <taxon>Chromadorea</taxon>
        <taxon>Rhabditida</taxon>
        <taxon>Rhabditina</taxon>
        <taxon>Rhabditomorpha</taxon>
        <taxon>Rhabditoidea</taxon>
        <taxon>Rhabditidae</taxon>
        <taxon>Mesorhabditinae</taxon>
        <taxon>Mesorhabditis</taxon>
    </lineage>
</organism>
<dbReference type="Proteomes" id="UP001177023">
    <property type="component" value="Unassembled WGS sequence"/>
</dbReference>
<dbReference type="InterPro" id="IPR052854">
    <property type="entry name" value="Serpentine_rcpt_epsilon"/>
</dbReference>
<dbReference type="AlphaFoldDB" id="A0AA36D7H3"/>
<gene>
    <name evidence="2" type="ORF">MSPICULIGERA_LOCUS20663</name>
</gene>
<name>A0AA36D7H3_9BILA</name>
<keyword evidence="1" id="KW-1133">Transmembrane helix</keyword>
<feature type="non-terminal residue" evidence="2">
    <location>
        <position position="1"/>
    </location>
</feature>
<keyword evidence="3" id="KW-1185">Reference proteome</keyword>
<protein>
    <submittedName>
        <fullName evidence="2">Uncharacterized protein</fullName>
    </submittedName>
</protein>
<dbReference type="PANTHER" id="PTHR47518:SF10">
    <property type="entry name" value="G PROTEIN-COUPLED RECEPTOR-RELATED"/>
    <property type="match status" value="1"/>
</dbReference>
<evidence type="ECO:0000256" key="1">
    <source>
        <dbReference type="SAM" id="Phobius"/>
    </source>
</evidence>
<feature type="transmembrane region" description="Helical" evidence="1">
    <location>
        <begin position="32"/>
        <end position="51"/>
    </location>
</feature>
<dbReference type="EMBL" id="CATQJA010002664">
    <property type="protein sequence ID" value="CAJ0582533.1"/>
    <property type="molecule type" value="Genomic_DNA"/>
</dbReference>
<comment type="caution">
    <text evidence="2">The sequence shown here is derived from an EMBL/GenBank/DDBJ whole genome shotgun (WGS) entry which is preliminary data.</text>
</comment>
<accession>A0AA36D7H3</accession>
<evidence type="ECO:0000313" key="2">
    <source>
        <dbReference type="EMBL" id="CAJ0582533.1"/>
    </source>
</evidence>
<feature type="transmembrane region" description="Helical" evidence="1">
    <location>
        <begin position="63"/>
        <end position="85"/>
    </location>
</feature>
<dbReference type="Gene3D" id="1.20.1070.10">
    <property type="entry name" value="Rhodopsin 7-helix transmembrane proteins"/>
    <property type="match status" value="1"/>
</dbReference>
<feature type="transmembrane region" description="Helical" evidence="1">
    <location>
        <begin position="179"/>
        <end position="200"/>
    </location>
</feature>
<reference evidence="2" key="1">
    <citation type="submission" date="2023-06" db="EMBL/GenBank/DDBJ databases">
        <authorList>
            <person name="Delattre M."/>
        </authorList>
    </citation>
    <scope>NUCLEOTIDE SEQUENCE</scope>
    <source>
        <strain evidence="2">AF72</strain>
    </source>
</reference>
<proteinExistence type="predicted"/>
<keyword evidence="1" id="KW-0472">Membrane</keyword>